<dbReference type="SUPFAM" id="SSF46785">
    <property type="entry name" value="Winged helix' DNA-binding domain"/>
    <property type="match status" value="1"/>
</dbReference>
<organism evidence="6 7">
    <name type="scientific">Actinomadura luteofluorescens</name>
    <dbReference type="NCBI Taxonomy" id="46163"/>
    <lineage>
        <taxon>Bacteria</taxon>
        <taxon>Bacillati</taxon>
        <taxon>Actinomycetota</taxon>
        <taxon>Actinomycetes</taxon>
        <taxon>Streptosporangiales</taxon>
        <taxon>Thermomonosporaceae</taxon>
        <taxon>Actinomadura</taxon>
    </lineage>
</organism>
<name>A0A7Y9JFV2_9ACTN</name>
<dbReference type="PANTHER" id="PTHR30346:SF0">
    <property type="entry name" value="HCA OPERON TRANSCRIPTIONAL ACTIVATOR HCAR"/>
    <property type="match status" value="1"/>
</dbReference>
<dbReference type="Proteomes" id="UP000529783">
    <property type="component" value="Unassembled WGS sequence"/>
</dbReference>
<dbReference type="Pfam" id="PF03466">
    <property type="entry name" value="LysR_substrate"/>
    <property type="match status" value="1"/>
</dbReference>
<evidence type="ECO:0000256" key="1">
    <source>
        <dbReference type="ARBA" id="ARBA00009437"/>
    </source>
</evidence>
<keyword evidence="4" id="KW-0804">Transcription</keyword>
<keyword evidence="7" id="KW-1185">Reference proteome</keyword>
<dbReference type="InterPro" id="IPR036388">
    <property type="entry name" value="WH-like_DNA-bd_sf"/>
</dbReference>
<protein>
    <submittedName>
        <fullName evidence="6">DNA-binding transcriptional LysR family regulator</fullName>
    </submittedName>
</protein>
<dbReference type="PANTHER" id="PTHR30346">
    <property type="entry name" value="TRANSCRIPTIONAL DUAL REGULATOR HCAR-RELATED"/>
    <property type="match status" value="1"/>
</dbReference>
<evidence type="ECO:0000313" key="6">
    <source>
        <dbReference type="EMBL" id="NYD47350.1"/>
    </source>
</evidence>
<dbReference type="GO" id="GO:0003700">
    <property type="term" value="F:DNA-binding transcription factor activity"/>
    <property type="evidence" value="ECO:0007669"/>
    <property type="project" value="InterPro"/>
</dbReference>
<dbReference type="Gene3D" id="1.10.10.10">
    <property type="entry name" value="Winged helix-like DNA-binding domain superfamily/Winged helix DNA-binding domain"/>
    <property type="match status" value="1"/>
</dbReference>
<dbReference type="SUPFAM" id="SSF53850">
    <property type="entry name" value="Periplasmic binding protein-like II"/>
    <property type="match status" value="1"/>
</dbReference>
<evidence type="ECO:0000256" key="3">
    <source>
        <dbReference type="ARBA" id="ARBA00023125"/>
    </source>
</evidence>
<dbReference type="AlphaFoldDB" id="A0A7Y9JFV2"/>
<dbReference type="InterPro" id="IPR005119">
    <property type="entry name" value="LysR_subst-bd"/>
</dbReference>
<keyword evidence="3 6" id="KW-0238">DNA-binding</keyword>
<dbReference type="Gene3D" id="3.40.190.10">
    <property type="entry name" value="Periplasmic binding protein-like II"/>
    <property type="match status" value="2"/>
</dbReference>
<dbReference type="EMBL" id="JACCBA010000001">
    <property type="protein sequence ID" value="NYD47350.1"/>
    <property type="molecule type" value="Genomic_DNA"/>
</dbReference>
<dbReference type="Pfam" id="PF00126">
    <property type="entry name" value="HTH_1"/>
    <property type="match status" value="1"/>
</dbReference>
<dbReference type="PROSITE" id="PS50931">
    <property type="entry name" value="HTH_LYSR"/>
    <property type="match status" value="1"/>
</dbReference>
<reference evidence="6 7" key="1">
    <citation type="submission" date="2020-07" db="EMBL/GenBank/DDBJ databases">
        <title>Sequencing the genomes of 1000 actinobacteria strains.</title>
        <authorList>
            <person name="Klenk H.-P."/>
        </authorList>
    </citation>
    <scope>NUCLEOTIDE SEQUENCE [LARGE SCALE GENOMIC DNA]</scope>
    <source>
        <strain evidence="6 7">DSM 40398</strain>
    </source>
</reference>
<sequence length="315" mass="34282">MTAGGMVEQREIEIFLTVGEELHFGRSAERLRVSVAMVSKTIKKLERAVGAALFDRTSRRVALTPIGRRLYDDLRPAYQQILDGIERAVAAGRGIDGLLRVGFIGTATAQFVLHVVESFHARHPACQVRIEETRYTDGFAPLLGDAVDLMLTAARAPGPDLREGPILFHEPPMLAVSARHPFARRSSVSIEDLSRDKVLRPRGVPAELDALTTPTTTPTGKPIERGTEFGTVQELLALVGAGRGIFPVPTHASLYDGRPDVAYVPIRDGLPFEWRLTWRTSAETNRIRAFCQAACDFVAANPNPLLGPVAGSATS</sequence>
<dbReference type="FunFam" id="1.10.10.10:FF:000001">
    <property type="entry name" value="LysR family transcriptional regulator"/>
    <property type="match status" value="1"/>
</dbReference>
<feature type="domain" description="HTH lysR-type" evidence="5">
    <location>
        <begin position="7"/>
        <end position="64"/>
    </location>
</feature>
<evidence type="ECO:0000259" key="5">
    <source>
        <dbReference type="PROSITE" id="PS50931"/>
    </source>
</evidence>
<dbReference type="GO" id="GO:0003677">
    <property type="term" value="F:DNA binding"/>
    <property type="evidence" value="ECO:0007669"/>
    <property type="project" value="UniProtKB-KW"/>
</dbReference>
<dbReference type="InterPro" id="IPR000847">
    <property type="entry name" value="LysR_HTH_N"/>
</dbReference>
<dbReference type="InterPro" id="IPR036390">
    <property type="entry name" value="WH_DNA-bd_sf"/>
</dbReference>
<evidence type="ECO:0000256" key="4">
    <source>
        <dbReference type="ARBA" id="ARBA00023163"/>
    </source>
</evidence>
<comment type="caution">
    <text evidence="6">The sequence shown here is derived from an EMBL/GenBank/DDBJ whole genome shotgun (WGS) entry which is preliminary data.</text>
</comment>
<dbReference type="GO" id="GO:0032993">
    <property type="term" value="C:protein-DNA complex"/>
    <property type="evidence" value="ECO:0007669"/>
    <property type="project" value="TreeGrafter"/>
</dbReference>
<dbReference type="CDD" id="cd08414">
    <property type="entry name" value="PBP2_LTTR_aromatics_like"/>
    <property type="match status" value="1"/>
</dbReference>
<comment type="similarity">
    <text evidence="1">Belongs to the LysR transcriptional regulatory family.</text>
</comment>
<gene>
    <name evidence="6" type="ORF">BJY14_003333</name>
</gene>
<evidence type="ECO:0000256" key="2">
    <source>
        <dbReference type="ARBA" id="ARBA00023015"/>
    </source>
</evidence>
<keyword evidence="2" id="KW-0805">Transcription regulation</keyword>
<evidence type="ECO:0000313" key="7">
    <source>
        <dbReference type="Proteomes" id="UP000529783"/>
    </source>
</evidence>
<proteinExistence type="inferred from homology"/>
<accession>A0A7Y9JFV2</accession>